<evidence type="ECO:0000313" key="3">
    <source>
        <dbReference type="Proteomes" id="UP000238312"/>
    </source>
</evidence>
<evidence type="ECO:0000313" key="2">
    <source>
        <dbReference type="EMBL" id="PRX64695.1"/>
    </source>
</evidence>
<comment type="caution">
    <text evidence="2">The sequence shown here is derived from an EMBL/GenBank/DDBJ whole genome shotgun (WGS) entry which is preliminary data.</text>
</comment>
<proteinExistence type="predicted"/>
<sequence>MVGMDAEAATAQDTAPLLRGDLGLVKETFEAWPVIDRTSGGPFALRVTVRRATADEGAAAAELIATAFAGLRCSTYLVPDRRSRHRILAADYRIFVEHALEHGEVHLADDGQAVAVWFERTAELPAPTDYDRRLSEATGEWADRFRTLDQLSEQNRPQPPYHHLVFLAVHPDRQNQGLGTALLRYQHARLAGAPAYVEASDPRNRDLYARHGYQPRQPFALPDGALYWPMWRPGDV</sequence>
<feature type="domain" description="N-acetyltransferase" evidence="1">
    <location>
        <begin position="103"/>
        <end position="233"/>
    </location>
</feature>
<dbReference type="EMBL" id="PVNG01000008">
    <property type="protein sequence ID" value="PRX64695.1"/>
    <property type="molecule type" value="Genomic_DNA"/>
</dbReference>
<dbReference type="Gene3D" id="3.40.630.30">
    <property type="match status" value="1"/>
</dbReference>
<dbReference type="CDD" id="cd04301">
    <property type="entry name" value="NAT_SF"/>
    <property type="match status" value="1"/>
</dbReference>
<dbReference type="GO" id="GO:0016747">
    <property type="term" value="F:acyltransferase activity, transferring groups other than amino-acyl groups"/>
    <property type="evidence" value="ECO:0007669"/>
    <property type="project" value="InterPro"/>
</dbReference>
<gene>
    <name evidence="2" type="ORF">B0I32_10856</name>
</gene>
<keyword evidence="2" id="KW-0808">Transferase</keyword>
<protein>
    <submittedName>
        <fullName evidence="2">Acetyltransferase (GNAT) family protein</fullName>
    </submittedName>
</protein>
<dbReference type="PANTHER" id="PTHR42791:SF1">
    <property type="entry name" value="N-ACETYLTRANSFERASE DOMAIN-CONTAINING PROTEIN"/>
    <property type="match status" value="1"/>
</dbReference>
<dbReference type="InterPro" id="IPR000182">
    <property type="entry name" value="GNAT_dom"/>
</dbReference>
<reference evidence="2 3" key="1">
    <citation type="submission" date="2018-03" db="EMBL/GenBank/DDBJ databases">
        <title>Genomic Encyclopedia of Type Strains, Phase III (KMG-III): the genomes of soil and plant-associated and newly described type strains.</title>
        <authorList>
            <person name="Whitman W."/>
        </authorList>
    </citation>
    <scope>NUCLEOTIDE SEQUENCE [LARGE SCALE GENOMIC DNA]</scope>
    <source>
        <strain evidence="2 3">CGMCC 4.7104</strain>
    </source>
</reference>
<organism evidence="2 3">
    <name type="scientific">Nonomuraea fuscirosea</name>
    <dbReference type="NCBI Taxonomy" id="1291556"/>
    <lineage>
        <taxon>Bacteria</taxon>
        <taxon>Bacillati</taxon>
        <taxon>Actinomycetota</taxon>
        <taxon>Actinomycetes</taxon>
        <taxon>Streptosporangiales</taxon>
        <taxon>Streptosporangiaceae</taxon>
        <taxon>Nonomuraea</taxon>
    </lineage>
</organism>
<dbReference type="Pfam" id="PF13508">
    <property type="entry name" value="Acetyltransf_7"/>
    <property type="match status" value="1"/>
</dbReference>
<accession>A0A2T0MZ72</accession>
<dbReference type="AlphaFoldDB" id="A0A2T0MZ72"/>
<dbReference type="Proteomes" id="UP000238312">
    <property type="component" value="Unassembled WGS sequence"/>
</dbReference>
<dbReference type="SUPFAM" id="SSF55729">
    <property type="entry name" value="Acyl-CoA N-acyltransferases (Nat)"/>
    <property type="match status" value="1"/>
</dbReference>
<dbReference type="InterPro" id="IPR016181">
    <property type="entry name" value="Acyl_CoA_acyltransferase"/>
</dbReference>
<keyword evidence="3" id="KW-1185">Reference proteome</keyword>
<dbReference type="PANTHER" id="PTHR42791">
    <property type="entry name" value="GNAT FAMILY ACETYLTRANSFERASE"/>
    <property type="match status" value="1"/>
</dbReference>
<name>A0A2T0MZ72_9ACTN</name>
<dbReference type="InterPro" id="IPR052523">
    <property type="entry name" value="Trichothecene_AcTrans"/>
</dbReference>
<dbReference type="PROSITE" id="PS51186">
    <property type="entry name" value="GNAT"/>
    <property type="match status" value="1"/>
</dbReference>
<evidence type="ECO:0000259" key="1">
    <source>
        <dbReference type="PROSITE" id="PS51186"/>
    </source>
</evidence>